<feature type="domain" description="L,D-TPase catalytic" evidence="10">
    <location>
        <begin position="39"/>
        <end position="149"/>
    </location>
</feature>
<dbReference type="PANTHER" id="PTHR30582">
    <property type="entry name" value="L,D-TRANSPEPTIDASE"/>
    <property type="match status" value="1"/>
</dbReference>
<proteinExistence type="inferred from homology"/>
<dbReference type="SUPFAM" id="SSF141523">
    <property type="entry name" value="L,D-transpeptidase catalytic domain-like"/>
    <property type="match status" value="1"/>
</dbReference>
<feature type="active site" description="Proton donor/acceptor" evidence="9">
    <location>
        <position position="109"/>
    </location>
</feature>
<name>A0A1S8NCZ4_CLOSA</name>
<dbReference type="GO" id="GO:0005576">
    <property type="term" value="C:extracellular region"/>
    <property type="evidence" value="ECO:0007669"/>
    <property type="project" value="TreeGrafter"/>
</dbReference>
<evidence type="ECO:0000256" key="9">
    <source>
        <dbReference type="PROSITE-ProRule" id="PRU01373"/>
    </source>
</evidence>
<dbReference type="Gene3D" id="2.40.440.10">
    <property type="entry name" value="L,D-transpeptidase catalytic domain-like"/>
    <property type="match status" value="1"/>
</dbReference>
<comment type="similarity">
    <text evidence="2">Belongs to the YkuD family.</text>
</comment>
<evidence type="ECO:0000256" key="5">
    <source>
        <dbReference type="ARBA" id="ARBA00022801"/>
    </source>
</evidence>
<dbReference type="EC" id="2.-.-.-" evidence="11"/>
<dbReference type="InterPro" id="IPR038063">
    <property type="entry name" value="Transpep_catalytic_dom"/>
</dbReference>
<evidence type="ECO:0000256" key="1">
    <source>
        <dbReference type="ARBA" id="ARBA00004752"/>
    </source>
</evidence>
<evidence type="ECO:0000259" key="10">
    <source>
        <dbReference type="PROSITE" id="PS52029"/>
    </source>
</evidence>
<feature type="active site" description="Nucleophile" evidence="9">
    <location>
        <position position="125"/>
    </location>
</feature>
<dbReference type="InterPro" id="IPR005490">
    <property type="entry name" value="LD_TPept_cat_dom"/>
</dbReference>
<evidence type="ECO:0000256" key="7">
    <source>
        <dbReference type="ARBA" id="ARBA00022984"/>
    </source>
</evidence>
<keyword evidence="7 9" id="KW-0573">Peptidoglycan synthesis</keyword>
<dbReference type="Proteomes" id="UP000191154">
    <property type="component" value="Unassembled WGS sequence"/>
</dbReference>
<keyword evidence="4 11" id="KW-0808">Transferase</keyword>
<evidence type="ECO:0000256" key="3">
    <source>
        <dbReference type="ARBA" id="ARBA00022676"/>
    </source>
</evidence>
<gene>
    <name evidence="11" type="primary">ykuD</name>
    <name evidence="11" type="ORF">CLOSAC_11150</name>
</gene>
<dbReference type="CDD" id="cd16913">
    <property type="entry name" value="YkuD_like"/>
    <property type="match status" value="1"/>
</dbReference>
<dbReference type="InterPro" id="IPR036365">
    <property type="entry name" value="PGBD-like_sf"/>
</dbReference>
<evidence type="ECO:0000256" key="8">
    <source>
        <dbReference type="ARBA" id="ARBA00023316"/>
    </source>
</evidence>
<evidence type="ECO:0000256" key="6">
    <source>
        <dbReference type="ARBA" id="ARBA00022960"/>
    </source>
</evidence>
<evidence type="ECO:0000256" key="2">
    <source>
        <dbReference type="ARBA" id="ARBA00005992"/>
    </source>
</evidence>
<comment type="caution">
    <text evidence="11">The sequence shown here is derived from an EMBL/GenBank/DDBJ whole genome shotgun (WGS) entry which is preliminary data.</text>
</comment>
<dbReference type="AlphaFoldDB" id="A0A1S8NCZ4"/>
<evidence type="ECO:0000313" key="12">
    <source>
        <dbReference type="Proteomes" id="UP000191154"/>
    </source>
</evidence>
<protein>
    <submittedName>
        <fullName evidence="11">Putative L,D-transpeptidase YkuD</fullName>
        <ecNumber evidence="11">2.-.-.-</ecNumber>
    </submittedName>
</protein>
<organism evidence="11 12">
    <name type="scientific">Clostridium saccharobutylicum</name>
    <dbReference type="NCBI Taxonomy" id="169679"/>
    <lineage>
        <taxon>Bacteria</taxon>
        <taxon>Bacillati</taxon>
        <taxon>Bacillota</taxon>
        <taxon>Clostridia</taxon>
        <taxon>Eubacteriales</taxon>
        <taxon>Clostridiaceae</taxon>
        <taxon>Clostridium</taxon>
    </lineage>
</organism>
<dbReference type="Pfam" id="PF01471">
    <property type="entry name" value="PG_binding_1"/>
    <property type="match status" value="1"/>
</dbReference>
<dbReference type="Gene3D" id="1.10.101.10">
    <property type="entry name" value="PGBD-like superfamily/PGBD"/>
    <property type="match status" value="1"/>
</dbReference>
<sequence length="230" mass="26264">MKKRKFIEIMLIVFIIIFLFNICEYSVMADSKVDSEENIDILVDLTEERLYLINKDTNVIVKKYSIASGKKETPSPIGTWKVIGMSKWSGRFGTRWIGLNVPWGVFGIHGTNRPGSIGSEASHGCIRMLNKDVEELYKYVKLGMIVVIYGGPYGSFENGLVTLRPGDRGADVLEVQRKLQEKGYYPGKLDGIYGEEMKQYVIKFKKDNNLKMNHNIDVEFYKELGIILMD</sequence>
<evidence type="ECO:0000313" key="11">
    <source>
        <dbReference type="EMBL" id="OOM14242.1"/>
    </source>
</evidence>
<dbReference type="GO" id="GO:0018104">
    <property type="term" value="P:peptidoglycan-protein cross-linking"/>
    <property type="evidence" value="ECO:0007669"/>
    <property type="project" value="TreeGrafter"/>
</dbReference>
<dbReference type="Pfam" id="PF03734">
    <property type="entry name" value="YkuD"/>
    <property type="match status" value="1"/>
</dbReference>
<comment type="pathway">
    <text evidence="1 9">Cell wall biogenesis; peptidoglycan biosynthesis.</text>
</comment>
<evidence type="ECO:0000256" key="4">
    <source>
        <dbReference type="ARBA" id="ARBA00022679"/>
    </source>
</evidence>
<dbReference type="InterPro" id="IPR002477">
    <property type="entry name" value="Peptidoglycan-bd-like"/>
</dbReference>
<reference evidence="11 12" key="1">
    <citation type="submission" date="2016-05" db="EMBL/GenBank/DDBJ databases">
        <title>Microbial solvent formation.</title>
        <authorList>
            <person name="Poehlein A."/>
            <person name="Montoya Solano J.D."/>
            <person name="Flitsch S."/>
            <person name="Krabben P."/>
            <person name="Duerre P."/>
            <person name="Daniel R."/>
        </authorList>
    </citation>
    <scope>NUCLEOTIDE SEQUENCE [LARGE SCALE GENOMIC DNA]</scope>
    <source>
        <strain evidence="11 12">L1-8</strain>
    </source>
</reference>
<keyword evidence="3" id="KW-0328">Glycosyltransferase</keyword>
<dbReference type="GO" id="GO:0071972">
    <property type="term" value="F:peptidoglycan L,D-transpeptidase activity"/>
    <property type="evidence" value="ECO:0007669"/>
    <property type="project" value="TreeGrafter"/>
</dbReference>
<keyword evidence="5" id="KW-0378">Hydrolase</keyword>
<dbReference type="GO" id="GO:0008360">
    <property type="term" value="P:regulation of cell shape"/>
    <property type="evidence" value="ECO:0007669"/>
    <property type="project" value="UniProtKB-UniRule"/>
</dbReference>
<dbReference type="GO" id="GO:0071555">
    <property type="term" value="P:cell wall organization"/>
    <property type="evidence" value="ECO:0007669"/>
    <property type="project" value="UniProtKB-UniRule"/>
</dbReference>
<keyword evidence="6 9" id="KW-0133">Cell shape</keyword>
<dbReference type="PROSITE" id="PS52029">
    <property type="entry name" value="LD_TPASE"/>
    <property type="match status" value="1"/>
</dbReference>
<dbReference type="UniPathway" id="UPA00219"/>
<dbReference type="GO" id="GO:0016757">
    <property type="term" value="F:glycosyltransferase activity"/>
    <property type="evidence" value="ECO:0007669"/>
    <property type="project" value="UniProtKB-KW"/>
</dbReference>
<dbReference type="EMBL" id="LZYZ01000002">
    <property type="protein sequence ID" value="OOM14242.1"/>
    <property type="molecule type" value="Genomic_DNA"/>
</dbReference>
<keyword evidence="8 9" id="KW-0961">Cell wall biogenesis/degradation</keyword>
<dbReference type="InterPro" id="IPR050979">
    <property type="entry name" value="LD-transpeptidase"/>
</dbReference>
<dbReference type="PANTHER" id="PTHR30582:SF24">
    <property type="entry name" value="L,D-TRANSPEPTIDASE ERFK_SRFK-RELATED"/>
    <property type="match status" value="1"/>
</dbReference>
<dbReference type="RefSeq" id="WP_077864520.1">
    <property type="nucleotide sequence ID" value="NZ_LZYZ01000002.1"/>
</dbReference>
<dbReference type="SUPFAM" id="SSF47090">
    <property type="entry name" value="PGBD-like"/>
    <property type="match status" value="1"/>
</dbReference>
<accession>A0A1S8NCZ4</accession>
<dbReference type="InterPro" id="IPR036366">
    <property type="entry name" value="PGBDSf"/>
</dbReference>